<evidence type="ECO:0000313" key="2">
    <source>
        <dbReference type="EMBL" id="MEB3346856.1"/>
    </source>
</evidence>
<accession>A0ABU5ZYB9</accession>
<evidence type="ECO:0000313" key="3">
    <source>
        <dbReference type="Proteomes" id="UP001327027"/>
    </source>
</evidence>
<keyword evidence="1" id="KW-1133">Transmembrane helix</keyword>
<sequence>MKNIRSHFEIHTRFRNGIFLLSMLLFSSVILFYFYPNPRTEEKSFVELTSFQKEVDSLKKIAHKETKIFKIKPFNPNFISDYKGYQLGLSPQELDRLNIYRNEGKWINSVTQFKQVTMVSDSLLSTISPLFRFPDWTTQNKRRKRFNKTYTIKTYSEKQDLNLVTQEQILEKVKVPDFIAQRIINYRNKIGGFIDDIQLQDVSGLYENQRKKLLSFFTVKTPQRIEKQNINNASVNQLIEVPYIDFEVALEIRDYIKNNGSISNFKELGKIKGFSLDKIDRIALYLTLN</sequence>
<dbReference type="InterPro" id="IPR051675">
    <property type="entry name" value="Endo/Exo/Phosphatase_dom_1"/>
</dbReference>
<protein>
    <submittedName>
        <fullName evidence="2">Helix-hairpin-helix domain-containing protein</fullName>
    </submittedName>
</protein>
<dbReference type="PANTHER" id="PTHR21180:SF32">
    <property type="entry name" value="ENDONUCLEASE_EXONUCLEASE_PHOSPHATASE FAMILY DOMAIN-CONTAINING PROTEIN 1"/>
    <property type="match status" value="1"/>
</dbReference>
<dbReference type="PANTHER" id="PTHR21180">
    <property type="entry name" value="ENDONUCLEASE/EXONUCLEASE/PHOSPHATASE FAMILY DOMAIN-CONTAINING PROTEIN 1"/>
    <property type="match status" value="1"/>
</dbReference>
<reference evidence="2 3" key="1">
    <citation type="journal article" date="2013" name="Int. J. Syst. Evol. Microbiol.">
        <title>Aquimarina gracilis sp. nov., isolated from the gut microflora of a mussel, Mytilus coruscus, and emended description of Aquimarina spongiae.</title>
        <authorList>
            <person name="Park S.C."/>
            <person name="Choe H.N."/>
            <person name="Baik K.S."/>
            <person name="Seong C.N."/>
        </authorList>
    </citation>
    <scope>NUCLEOTIDE SEQUENCE [LARGE SCALE GENOMIC DNA]</scope>
    <source>
        <strain evidence="2 3">PSC32</strain>
    </source>
</reference>
<dbReference type="Pfam" id="PF12836">
    <property type="entry name" value="HHH_3"/>
    <property type="match status" value="1"/>
</dbReference>
<dbReference type="RefSeq" id="WP_324180880.1">
    <property type="nucleotide sequence ID" value="NZ_BAABAW010000020.1"/>
</dbReference>
<keyword evidence="3" id="KW-1185">Reference proteome</keyword>
<dbReference type="Gene3D" id="1.10.150.280">
    <property type="entry name" value="AF1531-like domain"/>
    <property type="match status" value="1"/>
</dbReference>
<feature type="transmembrane region" description="Helical" evidence="1">
    <location>
        <begin position="16"/>
        <end position="35"/>
    </location>
</feature>
<dbReference type="EMBL" id="JAYKLX010000007">
    <property type="protein sequence ID" value="MEB3346856.1"/>
    <property type="molecule type" value="Genomic_DNA"/>
</dbReference>
<keyword evidence="1" id="KW-0472">Membrane</keyword>
<evidence type="ECO:0000256" key="1">
    <source>
        <dbReference type="SAM" id="Phobius"/>
    </source>
</evidence>
<organism evidence="2 3">
    <name type="scientific">Aquimarina gracilis</name>
    <dbReference type="NCBI Taxonomy" id="874422"/>
    <lineage>
        <taxon>Bacteria</taxon>
        <taxon>Pseudomonadati</taxon>
        <taxon>Bacteroidota</taxon>
        <taxon>Flavobacteriia</taxon>
        <taxon>Flavobacteriales</taxon>
        <taxon>Flavobacteriaceae</taxon>
        <taxon>Aquimarina</taxon>
    </lineage>
</organism>
<comment type="caution">
    <text evidence="2">The sequence shown here is derived from an EMBL/GenBank/DDBJ whole genome shotgun (WGS) entry which is preliminary data.</text>
</comment>
<name>A0ABU5ZYB9_9FLAO</name>
<gene>
    <name evidence="2" type="ORF">U6A24_15360</name>
</gene>
<proteinExistence type="predicted"/>
<dbReference type="InterPro" id="IPR010994">
    <property type="entry name" value="RuvA_2-like"/>
</dbReference>
<dbReference type="SUPFAM" id="SSF47781">
    <property type="entry name" value="RuvA domain 2-like"/>
    <property type="match status" value="2"/>
</dbReference>
<keyword evidence="1" id="KW-0812">Transmembrane</keyword>
<dbReference type="Proteomes" id="UP001327027">
    <property type="component" value="Unassembled WGS sequence"/>
</dbReference>